<evidence type="ECO:0008006" key="3">
    <source>
        <dbReference type="Google" id="ProtNLM"/>
    </source>
</evidence>
<reference evidence="1 2" key="1">
    <citation type="journal article" date="2015" name="Int. J. Syst. Evol. Microbiol.">
        <title>Carboxylicivirga linearis sp. nov., isolated from a sea cucumber culture pond.</title>
        <authorList>
            <person name="Wang F.Q."/>
            <person name="Zhou Y.X."/>
            <person name="Lin X.Z."/>
            <person name="Chen G.J."/>
            <person name="Du Z.J."/>
        </authorList>
    </citation>
    <scope>NUCLEOTIDE SEQUENCE [LARGE SCALE GENOMIC DNA]</scope>
    <source>
        <strain evidence="1 2">FB218</strain>
    </source>
</reference>
<keyword evidence="2" id="KW-1185">Reference proteome</keyword>
<dbReference type="PROSITE" id="PS51257">
    <property type="entry name" value="PROKAR_LIPOPROTEIN"/>
    <property type="match status" value="1"/>
</dbReference>
<accession>A0ABS5K097</accession>
<evidence type="ECO:0000313" key="2">
    <source>
        <dbReference type="Proteomes" id="UP000708576"/>
    </source>
</evidence>
<gene>
    <name evidence="1" type="ORF">KEM10_17145</name>
</gene>
<dbReference type="EMBL" id="JAGUCO010000017">
    <property type="protein sequence ID" value="MBS2100016.1"/>
    <property type="molecule type" value="Genomic_DNA"/>
</dbReference>
<comment type="caution">
    <text evidence="1">The sequence shown here is derived from an EMBL/GenBank/DDBJ whole genome shotgun (WGS) entry which is preliminary data.</text>
</comment>
<evidence type="ECO:0000313" key="1">
    <source>
        <dbReference type="EMBL" id="MBS2100016.1"/>
    </source>
</evidence>
<protein>
    <recommendedName>
        <fullName evidence="3">Lipoprotein</fullName>
    </recommendedName>
</protein>
<sequence>MKYLCIFLVCLIPLVVSCDKDEENVKSKQKVLIDFDGITEEQLLEGVVDGLVTYQIVSTTEDDACGEGRTSFELNSNTSVSWLWLYGARLQLDVSRVEVELLTLFVHDNCGGCFKVFFYNDKGEIIDYYHDFNSELGKQKIVIPANFSNLNSIAFSGCEDAIGKIVLN</sequence>
<name>A0ABS5K097_9BACT</name>
<dbReference type="RefSeq" id="WP_212217257.1">
    <property type="nucleotide sequence ID" value="NZ_JAGUCO010000017.1"/>
</dbReference>
<dbReference type="Proteomes" id="UP000708576">
    <property type="component" value="Unassembled WGS sequence"/>
</dbReference>
<organism evidence="1 2">
    <name type="scientific">Carboxylicivirga linearis</name>
    <dbReference type="NCBI Taxonomy" id="1628157"/>
    <lineage>
        <taxon>Bacteria</taxon>
        <taxon>Pseudomonadati</taxon>
        <taxon>Bacteroidota</taxon>
        <taxon>Bacteroidia</taxon>
        <taxon>Marinilabiliales</taxon>
        <taxon>Marinilabiliaceae</taxon>
        <taxon>Carboxylicivirga</taxon>
    </lineage>
</organism>
<proteinExistence type="predicted"/>